<keyword evidence="8 14" id="KW-0808">Transferase</keyword>
<evidence type="ECO:0000256" key="9">
    <source>
        <dbReference type="ARBA" id="ARBA00022737"/>
    </source>
</evidence>
<protein>
    <recommendedName>
        <fullName evidence="5">RING-type E3 ubiquitin transferase</fullName>
        <ecNumber evidence="5">2.3.2.27</ecNumber>
    </recommendedName>
</protein>
<evidence type="ECO:0000256" key="5">
    <source>
        <dbReference type="ARBA" id="ARBA00012483"/>
    </source>
</evidence>
<comment type="catalytic activity">
    <reaction evidence="1">
        <text>S-ubiquitinyl-[E2 ubiquitin-conjugating enzyme]-L-cysteine + [acceptor protein]-L-lysine = [E2 ubiquitin-conjugating enzyme]-L-cysteine + N(6)-ubiquitinyl-[acceptor protein]-L-lysine.</text>
        <dbReference type="EC" id="2.3.2.27"/>
    </reaction>
</comment>
<evidence type="ECO:0000256" key="7">
    <source>
        <dbReference type="ARBA" id="ARBA00022614"/>
    </source>
</evidence>
<evidence type="ECO:0000256" key="13">
    <source>
        <dbReference type="ARBA" id="ARBA00023200"/>
    </source>
</evidence>
<keyword evidence="18" id="KW-1185">Reference proteome</keyword>
<evidence type="ECO:0000256" key="11">
    <source>
        <dbReference type="ARBA" id="ARBA00022843"/>
    </source>
</evidence>
<evidence type="ECO:0000256" key="10">
    <source>
        <dbReference type="ARBA" id="ARBA00022786"/>
    </source>
</evidence>
<keyword evidence="10 14" id="KW-0833">Ubl conjugation pathway</keyword>
<dbReference type="Gene3D" id="1.20.58.360">
    <property type="entry name" value="Shigella T3SS effector IpaH defines"/>
    <property type="match status" value="1"/>
</dbReference>
<comment type="similarity">
    <text evidence="4 14">Belongs to the LRR-containing bacterial E3 ligase family.</text>
</comment>
<keyword evidence="6 14" id="KW-0964">Secreted</keyword>
<dbReference type="EMBL" id="CP092014">
    <property type="protein sequence ID" value="WFN95841.1"/>
    <property type="molecule type" value="Genomic_DNA"/>
</dbReference>
<dbReference type="PROSITE" id="PS52053">
    <property type="entry name" value="NEL"/>
    <property type="match status" value="1"/>
</dbReference>
<evidence type="ECO:0000256" key="6">
    <source>
        <dbReference type="ARBA" id="ARBA00022525"/>
    </source>
</evidence>
<keyword evidence="12" id="KW-0843">Virulence</keyword>
<reference evidence="17 18" key="1">
    <citation type="submission" date="2022-02" db="EMBL/GenBank/DDBJ databases">
        <title>Phenotypic, genotypic and serological characterization of Edwardsiella ictaluri from catfish and ornamental fish species.</title>
        <authorList>
            <person name="Rose D."/>
            <person name="Tekedar H.C."/>
            <person name="Waldbieser G.C."/>
            <person name="Aarattuthodi S."/>
            <person name="Griffin M.J."/>
        </authorList>
    </citation>
    <scope>NUCLEOTIDE SEQUENCE [LARGE SCALE GENOMIC DNA]</scope>
    <source>
        <strain evidence="17 18">13 TAL-140 K3</strain>
    </source>
</reference>
<evidence type="ECO:0000256" key="4">
    <source>
        <dbReference type="ARBA" id="ARBA00009868"/>
    </source>
</evidence>
<organism evidence="17 18">
    <name type="scientific">Edwardsiella ictaluri</name>
    <dbReference type="NCBI Taxonomy" id="67780"/>
    <lineage>
        <taxon>Bacteria</taxon>
        <taxon>Pseudomonadati</taxon>
        <taxon>Pseudomonadota</taxon>
        <taxon>Gammaproteobacteria</taxon>
        <taxon>Enterobacterales</taxon>
        <taxon>Hafniaceae</taxon>
        <taxon>Edwardsiella</taxon>
    </lineage>
</organism>
<dbReference type="EC" id="2.3.2.27" evidence="5"/>
<proteinExistence type="inferred from homology"/>
<evidence type="ECO:0000313" key="17">
    <source>
        <dbReference type="EMBL" id="WFN95841.1"/>
    </source>
</evidence>
<evidence type="ECO:0000259" key="16">
    <source>
        <dbReference type="PROSITE" id="PS52053"/>
    </source>
</evidence>
<feature type="domain" description="NEL" evidence="16">
    <location>
        <begin position="501"/>
        <end position="807"/>
    </location>
</feature>
<evidence type="ECO:0000313" key="18">
    <source>
        <dbReference type="Proteomes" id="UP001222680"/>
    </source>
</evidence>
<feature type="active site" description="Glycyl thioester intermediate" evidence="14">
    <location>
        <position position="586"/>
    </location>
</feature>
<evidence type="ECO:0000256" key="8">
    <source>
        <dbReference type="ARBA" id="ARBA00022679"/>
    </source>
</evidence>
<dbReference type="InterPro" id="IPR001611">
    <property type="entry name" value="Leu-rich_rpt"/>
</dbReference>
<gene>
    <name evidence="17" type="ORF">MAY91_13355</name>
</gene>
<evidence type="ECO:0000256" key="15">
    <source>
        <dbReference type="SAM" id="Coils"/>
    </source>
</evidence>
<evidence type="ECO:0000256" key="14">
    <source>
        <dbReference type="PROSITE-ProRule" id="PRU01398"/>
    </source>
</evidence>
<keyword evidence="7" id="KW-0433">Leucine-rich repeat</keyword>
<dbReference type="PANTHER" id="PTHR47114:SF2">
    <property type="entry name" value="OLIGODENDROCYTE-MYELIN GLYCOPROTEIN"/>
    <property type="match status" value="1"/>
</dbReference>
<dbReference type="Gene3D" id="3.30.2440.10">
    <property type="entry name" value="Secreted effector protein SifA"/>
    <property type="match status" value="1"/>
</dbReference>
<keyword evidence="9" id="KW-0677">Repeat</keyword>
<dbReference type="PROSITE" id="PS51450">
    <property type="entry name" value="LRR"/>
    <property type="match status" value="2"/>
</dbReference>
<dbReference type="Gene3D" id="1.20.1270.130">
    <property type="entry name" value="Shigella T3SS effector IpaH domain"/>
    <property type="match status" value="1"/>
</dbReference>
<keyword evidence="15" id="KW-0175">Coiled coil</keyword>
<dbReference type="Gene3D" id="3.80.10.10">
    <property type="entry name" value="Ribonuclease Inhibitor"/>
    <property type="match status" value="2"/>
</dbReference>
<sequence>MPLYIGTGCFPATISNNNTTHTSNANTPLEINIHEKIQAFFCSTHQSEVLNCLREICYPPAGTTREAIAGRFEQLRALASPGYRENIRTDRDGENRFCIRDKDGREILSVTIDADTYTVVYPGGEITHDLSLPASQGDEGLLASGASTTAGPQTEEEYKAAWSAWERAAQPEEAADRAQTVLRLRRCMHNDTVLDVSDMPLTSLPPLPTGLQSLDVSHTSLTSLPELPSGLESLDISNMPLTSLPPLPTGLQSMDISHTSLTSLPELPTGLESLDISHTSLTSLPELPTGLQWLYISHTSLTSLPELPTGLEGLDISNSSLTSLPELPSELRSLNISNTSLTSLPELPSELRSLNISNTSLTSLPELPSELRSLNISNTSLTSLPELPSELRGLNISNTSLTSLPELPSELRSLNISNTSLTSLPELPPGLQTLNASNTQLTSLPESIARLSPEARVTLQNNHLSEHTIQALRDMTNASDYQGPRIDFDMGASSVPLETRALHLAVADWLTPATEGEAASADRWQSIGKEEDAAAFSSFLDQLKATQNNQAADFRRQIATWLTQLEQDDELRAKTFAMATESTSSCEDRVTLAMNNMKSVQLIHNAEKGKFDNDIQGLVSVSREMFRLEQLELIAREKIKTLRDEVYGGDEDKVDEIEVFLGYQNKLKKSLELSGATEEMRFFGVSHITESDLQAAEIQVKTAENSQFGEWILQWEPLHNVLIRKEAEDWKALINKKIEDYEREYQALYDTELEPAGLGGDLEAERTIGARAMASAEKAFQQGLRPLAEQLLAGHLGPRWSLAEYSVYHSLA</sequence>
<dbReference type="GeneID" id="69538346"/>
<name>A0ABY8GES3_EDWIC</name>
<dbReference type="SUPFAM" id="SSF52058">
    <property type="entry name" value="L domain-like"/>
    <property type="match status" value="1"/>
</dbReference>
<dbReference type="RefSeq" id="WP_115333703.1">
    <property type="nucleotide sequence ID" value="NZ_CM125427.1"/>
</dbReference>
<dbReference type="Proteomes" id="UP001222680">
    <property type="component" value="Chromosome"/>
</dbReference>
<comment type="PTM">
    <text evidence="14">Ubiquitinated in the presence of host E1 ubiquitin-activating enzyme, E2 ubiquitin-conjugating enzyme and ubiquitin.</text>
</comment>
<dbReference type="InterPro" id="IPR051071">
    <property type="entry name" value="LRR-bact_E3_ubiq_ligases"/>
</dbReference>
<comment type="subcellular location">
    <subcellularLocation>
        <location evidence="2">Host cytoplasm</location>
    </subcellularLocation>
    <subcellularLocation>
        <location evidence="3">Secreted</location>
    </subcellularLocation>
</comment>
<dbReference type="Gene3D" id="1.20.58.90">
    <property type="match status" value="1"/>
</dbReference>
<evidence type="ECO:0000256" key="2">
    <source>
        <dbReference type="ARBA" id="ARBA00004192"/>
    </source>
</evidence>
<dbReference type="InterPro" id="IPR032675">
    <property type="entry name" value="LRR_dom_sf"/>
</dbReference>
<dbReference type="PANTHER" id="PTHR47114">
    <property type="match status" value="1"/>
</dbReference>
<evidence type="ECO:0000256" key="1">
    <source>
        <dbReference type="ARBA" id="ARBA00000900"/>
    </source>
</evidence>
<accession>A0ABY8GES3</accession>
<evidence type="ECO:0000256" key="3">
    <source>
        <dbReference type="ARBA" id="ARBA00004613"/>
    </source>
</evidence>
<dbReference type="SMART" id="SM00364">
    <property type="entry name" value="LRR_BAC"/>
    <property type="match status" value="12"/>
</dbReference>
<keyword evidence="13 14" id="KW-1035">Host cytoplasm</keyword>
<dbReference type="Pfam" id="PF14496">
    <property type="entry name" value="NEL"/>
    <property type="match status" value="1"/>
</dbReference>
<feature type="coiled-coil region" evidence="15">
    <location>
        <begin position="724"/>
        <end position="751"/>
    </location>
</feature>
<keyword evidence="11 14" id="KW-0832">Ubl conjugation</keyword>
<evidence type="ECO:0000256" key="12">
    <source>
        <dbReference type="ARBA" id="ARBA00023026"/>
    </source>
</evidence>
<dbReference type="InterPro" id="IPR029487">
    <property type="entry name" value="NEL_dom"/>
</dbReference>